<dbReference type="AlphaFoldDB" id="A0A2P2IXH5"/>
<protein>
    <submittedName>
        <fullName evidence="1">Uncharacterized protein</fullName>
    </submittedName>
</protein>
<evidence type="ECO:0000313" key="1">
    <source>
        <dbReference type="EMBL" id="MBW85911.1"/>
    </source>
</evidence>
<dbReference type="EMBL" id="GGEC01005428">
    <property type="protein sequence ID" value="MBW85911.1"/>
    <property type="molecule type" value="Transcribed_RNA"/>
</dbReference>
<accession>A0A2P2IXH5</accession>
<organism evidence="1">
    <name type="scientific">Rhizophora mucronata</name>
    <name type="common">Asiatic mangrove</name>
    <dbReference type="NCBI Taxonomy" id="61149"/>
    <lineage>
        <taxon>Eukaryota</taxon>
        <taxon>Viridiplantae</taxon>
        <taxon>Streptophyta</taxon>
        <taxon>Embryophyta</taxon>
        <taxon>Tracheophyta</taxon>
        <taxon>Spermatophyta</taxon>
        <taxon>Magnoliopsida</taxon>
        <taxon>eudicotyledons</taxon>
        <taxon>Gunneridae</taxon>
        <taxon>Pentapetalae</taxon>
        <taxon>rosids</taxon>
        <taxon>fabids</taxon>
        <taxon>Malpighiales</taxon>
        <taxon>Rhizophoraceae</taxon>
        <taxon>Rhizophora</taxon>
    </lineage>
</organism>
<proteinExistence type="predicted"/>
<reference evidence="1" key="1">
    <citation type="submission" date="2018-02" db="EMBL/GenBank/DDBJ databases">
        <title>Rhizophora mucronata_Transcriptome.</title>
        <authorList>
            <person name="Meera S.P."/>
            <person name="Sreeshan A."/>
            <person name="Augustine A."/>
        </authorList>
    </citation>
    <scope>NUCLEOTIDE SEQUENCE</scope>
    <source>
        <tissue evidence="1">Leaf</tissue>
    </source>
</reference>
<name>A0A2P2IXH5_RHIMU</name>
<sequence>MMYFFGEQRWVAPAAALETLIDMPHCRAENLTWKGRRKGLQYKLLMNPSAASTGSFLQERATVCETLRAMGSNEEKST</sequence>